<organism evidence="7 8">
    <name type="scientific">Actinotalea fermentans</name>
    <dbReference type="NCBI Taxonomy" id="43671"/>
    <lineage>
        <taxon>Bacteria</taxon>
        <taxon>Bacillati</taxon>
        <taxon>Actinomycetota</taxon>
        <taxon>Actinomycetes</taxon>
        <taxon>Micrococcales</taxon>
        <taxon>Cellulomonadaceae</taxon>
        <taxon>Actinotalea</taxon>
    </lineage>
</organism>
<proteinExistence type="inferred from homology"/>
<dbReference type="Pfam" id="PF02631">
    <property type="entry name" value="RecX_HTH2"/>
    <property type="match status" value="1"/>
</dbReference>
<comment type="similarity">
    <text evidence="2">Belongs to the RecX family.</text>
</comment>
<comment type="caution">
    <text evidence="7">The sequence shown here is derived from an EMBL/GenBank/DDBJ whole genome shotgun (WGS) entry which is preliminary data.</text>
</comment>
<keyword evidence="8" id="KW-1185">Reference proteome</keyword>
<dbReference type="GO" id="GO:0005737">
    <property type="term" value="C:cytoplasm"/>
    <property type="evidence" value="ECO:0007669"/>
    <property type="project" value="UniProtKB-SubCell"/>
</dbReference>
<comment type="subcellular location">
    <subcellularLocation>
        <location evidence="1">Cytoplasm</location>
    </subcellularLocation>
</comment>
<evidence type="ECO:0000259" key="5">
    <source>
        <dbReference type="Pfam" id="PF02631"/>
    </source>
</evidence>
<evidence type="ECO:0000313" key="8">
    <source>
        <dbReference type="Proteomes" id="UP000321484"/>
    </source>
</evidence>
<dbReference type="InterPro" id="IPR053924">
    <property type="entry name" value="RecX_HTH_2nd"/>
</dbReference>
<evidence type="ECO:0000256" key="4">
    <source>
        <dbReference type="ARBA" id="ARBA00022490"/>
    </source>
</evidence>
<evidence type="ECO:0000256" key="3">
    <source>
        <dbReference type="ARBA" id="ARBA00018111"/>
    </source>
</evidence>
<dbReference type="PANTHER" id="PTHR33602:SF1">
    <property type="entry name" value="REGULATORY PROTEIN RECX FAMILY PROTEIN"/>
    <property type="match status" value="1"/>
</dbReference>
<dbReference type="InterPro" id="IPR036388">
    <property type="entry name" value="WH-like_DNA-bd_sf"/>
</dbReference>
<dbReference type="InterPro" id="IPR053925">
    <property type="entry name" value="RecX_HTH_3rd"/>
</dbReference>
<gene>
    <name evidence="7" type="ORF">AFE02nite_10160</name>
</gene>
<dbReference type="PANTHER" id="PTHR33602">
    <property type="entry name" value="REGULATORY PROTEIN RECX FAMILY PROTEIN"/>
    <property type="match status" value="1"/>
</dbReference>
<evidence type="ECO:0000313" key="7">
    <source>
        <dbReference type="EMBL" id="GEN79282.1"/>
    </source>
</evidence>
<dbReference type="Gene3D" id="1.10.10.10">
    <property type="entry name" value="Winged helix-like DNA-binding domain superfamily/Winged helix DNA-binding domain"/>
    <property type="match status" value="1"/>
</dbReference>
<reference evidence="7 8" key="1">
    <citation type="submission" date="2019-07" db="EMBL/GenBank/DDBJ databases">
        <title>Whole genome shotgun sequence of Actinotalea fermentans NBRC 105374.</title>
        <authorList>
            <person name="Hosoyama A."/>
            <person name="Uohara A."/>
            <person name="Ohji S."/>
            <person name="Ichikawa N."/>
        </authorList>
    </citation>
    <scope>NUCLEOTIDE SEQUENCE [LARGE SCALE GENOMIC DNA]</scope>
    <source>
        <strain evidence="7 8">NBRC 105374</strain>
    </source>
</reference>
<evidence type="ECO:0000259" key="6">
    <source>
        <dbReference type="Pfam" id="PF21981"/>
    </source>
</evidence>
<dbReference type="AlphaFoldDB" id="A0A511YVQ0"/>
<keyword evidence="4" id="KW-0963">Cytoplasm</keyword>
<dbReference type="EMBL" id="BJYK01000001">
    <property type="protein sequence ID" value="GEN79282.1"/>
    <property type="molecule type" value="Genomic_DNA"/>
</dbReference>
<evidence type="ECO:0000256" key="1">
    <source>
        <dbReference type="ARBA" id="ARBA00004496"/>
    </source>
</evidence>
<dbReference type="GO" id="GO:0006282">
    <property type="term" value="P:regulation of DNA repair"/>
    <property type="evidence" value="ECO:0007669"/>
    <property type="project" value="InterPro"/>
</dbReference>
<accession>A0A511YVQ0</accession>
<name>A0A511YVQ0_9CELL</name>
<feature type="domain" description="RecX second three-helical" evidence="5">
    <location>
        <begin position="12"/>
        <end position="53"/>
    </location>
</feature>
<dbReference type="InterPro" id="IPR003783">
    <property type="entry name" value="Regulatory_RecX"/>
</dbReference>
<protein>
    <recommendedName>
        <fullName evidence="3">Regulatory protein RecX</fullName>
    </recommendedName>
</protein>
<sequence>MLDRFTEVGLIDDAEYARMLVRSRHESRGLARRALAVELRRKGIDPELATEALGQVDDDAEQASARELVRRRWRPGLDRDVQTRRLLAMLARKGYPSGLSHRVVAEMRDDEGWSDAVEADE</sequence>
<evidence type="ECO:0000256" key="2">
    <source>
        <dbReference type="ARBA" id="ARBA00009695"/>
    </source>
</evidence>
<dbReference type="Pfam" id="PF21981">
    <property type="entry name" value="RecX_HTH3"/>
    <property type="match status" value="1"/>
</dbReference>
<feature type="domain" description="RecX third three-helical" evidence="6">
    <location>
        <begin position="60"/>
        <end position="104"/>
    </location>
</feature>
<dbReference type="Proteomes" id="UP000321484">
    <property type="component" value="Unassembled WGS sequence"/>
</dbReference>